<name>A0A7S0ISE3_9EUKA</name>
<dbReference type="EMBL" id="HBER01011553">
    <property type="protein sequence ID" value="CAD8530511.1"/>
    <property type="molecule type" value="Transcribed_RNA"/>
</dbReference>
<evidence type="ECO:0000313" key="7">
    <source>
        <dbReference type="EMBL" id="CAD8530511.1"/>
    </source>
</evidence>
<sequence length="413" mass="43826">MSLRASALLLCALVCGVSGLVLVPATRVCAGQAVLSPSWWRDPHEAHLPQSCWLRRLRSPADGATVQAGHRSHMRAGRRLVAPAVRAPLLSVARVPVRAASPLMIEKVEVGTPHVETSISAAEEVKRALLGFSLSLAAAVAFAFGVFMFRGGEDATAWAAAYILEESLSVDNLFVFSLIFDYFRTPTNAQPRVLAWGLIAAVVLRAVFILAGIAVVERFKIALVPCGLLLLYSAYAIVTEGDEDEDLSENAIVQFTRKYLPSTDEYAGDRFFLKSADGSTLATPLLLALVCVELSDVLFAVDSVPAVFGVTTDPFIAFTSNAFAILGLRQLYTLIAEGMENLEYLRPSIAGVLAFIGAKLLLGQIGLEVSTTSSLLVVAGSLGVGIGASVLFGTSEEGAAEAEEEAPASRRAD</sequence>
<organism evidence="7">
    <name type="scientific">Calcidiscus leptoporus</name>
    <dbReference type="NCBI Taxonomy" id="127549"/>
    <lineage>
        <taxon>Eukaryota</taxon>
        <taxon>Haptista</taxon>
        <taxon>Haptophyta</taxon>
        <taxon>Prymnesiophyceae</taxon>
        <taxon>Coccolithales</taxon>
        <taxon>Calcidiscaceae</taxon>
        <taxon>Calcidiscus</taxon>
    </lineage>
</organism>
<feature type="transmembrane region" description="Helical" evidence="5">
    <location>
        <begin position="128"/>
        <end position="149"/>
    </location>
</feature>
<keyword evidence="2 5" id="KW-0812">Transmembrane</keyword>
<gene>
    <name evidence="7" type="ORF">CLEP1334_LOCUS5763</name>
</gene>
<evidence type="ECO:0000256" key="2">
    <source>
        <dbReference type="ARBA" id="ARBA00022692"/>
    </source>
</evidence>
<dbReference type="InterPro" id="IPR022369">
    <property type="entry name" value="Integral_membrane_TerC_rswitch"/>
</dbReference>
<dbReference type="PANTHER" id="PTHR30238">
    <property type="entry name" value="MEMBRANE BOUND PREDICTED REDOX MODULATOR"/>
    <property type="match status" value="1"/>
</dbReference>
<evidence type="ECO:0000256" key="3">
    <source>
        <dbReference type="ARBA" id="ARBA00022989"/>
    </source>
</evidence>
<dbReference type="GO" id="GO:0016020">
    <property type="term" value="C:membrane"/>
    <property type="evidence" value="ECO:0007669"/>
    <property type="project" value="UniProtKB-SubCell"/>
</dbReference>
<evidence type="ECO:0000256" key="6">
    <source>
        <dbReference type="SAM" id="SignalP"/>
    </source>
</evidence>
<feature type="signal peptide" evidence="6">
    <location>
        <begin position="1"/>
        <end position="19"/>
    </location>
</feature>
<proteinExistence type="predicted"/>
<feature type="transmembrane region" description="Helical" evidence="5">
    <location>
        <begin position="161"/>
        <end position="183"/>
    </location>
</feature>
<evidence type="ECO:0000256" key="4">
    <source>
        <dbReference type="ARBA" id="ARBA00023136"/>
    </source>
</evidence>
<dbReference type="NCBIfam" id="TIGR03718">
    <property type="entry name" value="R_switched_Alx"/>
    <property type="match status" value="1"/>
</dbReference>
<feature type="transmembrane region" description="Helical" evidence="5">
    <location>
        <begin position="195"/>
        <end position="216"/>
    </location>
</feature>
<evidence type="ECO:0000256" key="1">
    <source>
        <dbReference type="ARBA" id="ARBA00004141"/>
    </source>
</evidence>
<reference evidence="7" key="1">
    <citation type="submission" date="2021-01" db="EMBL/GenBank/DDBJ databases">
        <authorList>
            <person name="Corre E."/>
            <person name="Pelletier E."/>
            <person name="Niang G."/>
            <person name="Scheremetjew M."/>
            <person name="Finn R."/>
            <person name="Kale V."/>
            <person name="Holt S."/>
            <person name="Cochrane G."/>
            <person name="Meng A."/>
            <person name="Brown T."/>
            <person name="Cohen L."/>
        </authorList>
    </citation>
    <scope>NUCLEOTIDE SEQUENCE</scope>
    <source>
        <strain evidence="7">RCC1130</strain>
    </source>
</reference>
<protein>
    <submittedName>
        <fullName evidence="7">Uncharacterized protein</fullName>
    </submittedName>
</protein>
<dbReference type="PANTHER" id="PTHR30238:SF0">
    <property type="entry name" value="THYLAKOID MEMBRANE PROTEIN TERC, CHLOROPLASTIC"/>
    <property type="match status" value="1"/>
</dbReference>
<keyword evidence="6" id="KW-0732">Signal</keyword>
<keyword evidence="4 5" id="KW-0472">Membrane</keyword>
<comment type="subcellular location">
    <subcellularLocation>
        <location evidence="1">Membrane</location>
        <topology evidence="1">Multi-pass membrane protein</topology>
    </subcellularLocation>
</comment>
<dbReference type="Pfam" id="PF03741">
    <property type="entry name" value="TerC"/>
    <property type="match status" value="1"/>
</dbReference>
<keyword evidence="3 5" id="KW-1133">Transmembrane helix</keyword>
<evidence type="ECO:0000256" key="5">
    <source>
        <dbReference type="SAM" id="Phobius"/>
    </source>
</evidence>
<feature type="chain" id="PRO_5030504247" evidence="6">
    <location>
        <begin position="20"/>
        <end position="413"/>
    </location>
</feature>
<dbReference type="AlphaFoldDB" id="A0A7S0ISE3"/>
<accession>A0A7S0ISE3</accession>
<dbReference type="InterPro" id="IPR005496">
    <property type="entry name" value="Integral_membrane_TerC"/>
</dbReference>